<evidence type="ECO:0000313" key="3">
    <source>
        <dbReference type="Proteomes" id="UP000828390"/>
    </source>
</evidence>
<gene>
    <name evidence="2" type="ORF">DPMN_013824</name>
</gene>
<dbReference type="AlphaFoldDB" id="A0A9D4N830"/>
<feature type="compositionally biased region" description="Polar residues" evidence="1">
    <location>
        <begin position="90"/>
        <end position="103"/>
    </location>
</feature>
<proteinExistence type="predicted"/>
<organism evidence="2 3">
    <name type="scientific">Dreissena polymorpha</name>
    <name type="common">Zebra mussel</name>
    <name type="synonym">Mytilus polymorpha</name>
    <dbReference type="NCBI Taxonomy" id="45954"/>
    <lineage>
        <taxon>Eukaryota</taxon>
        <taxon>Metazoa</taxon>
        <taxon>Spiralia</taxon>
        <taxon>Lophotrochozoa</taxon>
        <taxon>Mollusca</taxon>
        <taxon>Bivalvia</taxon>
        <taxon>Autobranchia</taxon>
        <taxon>Heteroconchia</taxon>
        <taxon>Euheterodonta</taxon>
        <taxon>Imparidentia</taxon>
        <taxon>Neoheterodontei</taxon>
        <taxon>Myida</taxon>
        <taxon>Dreissenoidea</taxon>
        <taxon>Dreissenidae</taxon>
        <taxon>Dreissena</taxon>
    </lineage>
</organism>
<dbReference type="EMBL" id="JAIWYP010000001">
    <property type="protein sequence ID" value="KAH3889761.1"/>
    <property type="molecule type" value="Genomic_DNA"/>
</dbReference>
<protein>
    <submittedName>
        <fullName evidence="2">Uncharacterized protein</fullName>
    </submittedName>
</protein>
<dbReference type="Proteomes" id="UP000828390">
    <property type="component" value="Unassembled WGS sequence"/>
</dbReference>
<evidence type="ECO:0000256" key="1">
    <source>
        <dbReference type="SAM" id="MobiDB-lite"/>
    </source>
</evidence>
<feature type="compositionally biased region" description="Acidic residues" evidence="1">
    <location>
        <begin position="35"/>
        <end position="52"/>
    </location>
</feature>
<keyword evidence="3" id="KW-1185">Reference proteome</keyword>
<feature type="region of interest" description="Disordered" evidence="1">
    <location>
        <begin position="1"/>
        <end position="124"/>
    </location>
</feature>
<reference evidence="2" key="1">
    <citation type="journal article" date="2019" name="bioRxiv">
        <title>The Genome of the Zebra Mussel, Dreissena polymorpha: A Resource for Invasive Species Research.</title>
        <authorList>
            <person name="McCartney M.A."/>
            <person name="Auch B."/>
            <person name="Kono T."/>
            <person name="Mallez S."/>
            <person name="Zhang Y."/>
            <person name="Obille A."/>
            <person name="Becker A."/>
            <person name="Abrahante J.E."/>
            <person name="Garbe J."/>
            <person name="Badalamenti J.P."/>
            <person name="Herman A."/>
            <person name="Mangelson H."/>
            <person name="Liachko I."/>
            <person name="Sullivan S."/>
            <person name="Sone E.D."/>
            <person name="Koren S."/>
            <person name="Silverstein K.A.T."/>
            <person name="Beckman K.B."/>
            <person name="Gohl D.M."/>
        </authorList>
    </citation>
    <scope>NUCLEOTIDE SEQUENCE</scope>
    <source>
        <strain evidence="2">Duluth1</strain>
        <tissue evidence="2">Whole animal</tissue>
    </source>
</reference>
<feature type="compositionally biased region" description="Basic and acidic residues" evidence="1">
    <location>
        <begin position="53"/>
        <end position="79"/>
    </location>
</feature>
<evidence type="ECO:0000313" key="2">
    <source>
        <dbReference type="EMBL" id="KAH3889761.1"/>
    </source>
</evidence>
<comment type="caution">
    <text evidence="2">The sequence shown here is derived from an EMBL/GenBank/DDBJ whole genome shotgun (WGS) entry which is preliminary data.</text>
</comment>
<accession>A0A9D4N830</accession>
<reference evidence="2" key="2">
    <citation type="submission" date="2020-11" db="EMBL/GenBank/DDBJ databases">
        <authorList>
            <person name="McCartney M.A."/>
            <person name="Auch B."/>
            <person name="Kono T."/>
            <person name="Mallez S."/>
            <person name="Becker A."/>
            <person name="Gohl D.M."/>
            <person name="Silverstein K.A.T."/>
            <person name="Koren S."/>
            <person name="Bechman K.B."/>
            <person name="Herman A."/>
            <person name="Abrahante J.E."/>
            <person name="Garbe J."/>
        </authorList>
    </citation>
    <scope>NUCLEOTIDE SEQUENCE</scope>
    <source>
        <strain evidence="2">Duluth1</strain>
        <tissue evidence="2">Whole animal</tissue>
    </source>
</reference>
<sequence length="124" mass="14108">MQSVHDDSFSGDGFCGQGMPLKGALGDSSSKLLVVEEEEEEDNGDDNVDDNDETIHDHDISTDDVIDGARREEKEDHRERKTTRMKALFQTRSQKSSGKTPNYQDAWKHFGHKERTRQGFNTYS</sequence>
<name>A0A9D4N830_DREPO</name>